<name>A0ABY5V1W7_9BACT</name>
<sequence>MKKILLVGLSLLMACPTFAKIKLPALVGSNMVLQREREVNLWGEASPSKKVTVTTSWDGRKYATQSDSDGKWLLKVSTPAAGGPYTIRISDGDPVTLENVMIGEVWVCSGQSNMQMSMTGNLGEPVDGGVEALIEAPKYKDIRLFYTPMVTSPQPVDTCGGEWKVSSSESVAPFSAAAYFFARDLNDALGVPVGLIQTAWGGTRIEAWMPEATAREVEADIVQTNDRFENPNKVGYLYNAMIRPLLNMTARGFIWYQGESNVHTNNYPHYAHYMEKLVSQWRGDWGDPDMPFYFVQLVPHIYEGGTDGIVLPLMIEQQLAAADRIPNCAMIGTSDMANAGTIHPSEKDQIGRRLALLALTKTYGLQGLIAESPRFESVRFEGGKAILQFKTEGTLGPNYKGRIKGFEIAGADKVFIPARAEYVWGQPYTVVVSSELVSEPVAVRYAFRNVPAAATLTNTGGLPAFPFRTDDWNDVK</sequence>
<evidence type="ECO:0000313" key="4">
    <source>
        <dbReference type="EMBL" id="UWN58210.1"/>
    </source>
</evidence>
<dbReference type="InterPro" id="IPR036514">
    <property type="entry name" value="SGNH_hydro_sf"/>
</dbReference>
<dbReference type="InterPro" id="IPR039329">
    <property type="entry name" value="SIAE"/>
</dbReference>
<dbReference type="Gene3D" id="2.60.40.10">
    <property type="entry name" value="Immunoglobulins"/>
    <property type="match status" value="1"/>
</dbReference>
<accession>A0ABY5V1W7</accession>
<dbReference type="InterPro" id="IPR013783">
    <property type="entry name" value="Ig-like_fold"/>
</dbReference>
<evidence type="ECO:0000256" key="1">
    <source>
        <dbReference type="ARBA" id="ARBA00022801"/>
    </source>
</evidence>
<keyword evidence="1" id="KW-0378">Hydrolase</keyword>
<dbReference type="RefSeq" id="WP_019246587.1">
    <property type="nucleotide sequence ID" value="NZ_CAPH01000017.1"/>
</dbReference>
<dbReference type="PANTHER" id="PTHR22901:SF0">
    <property type="entry name" value="SIALATE O-ACETYLESTERASE"/>
    <property type="match status" value="1"/>
</dbReference>
<evidence type="ECO:0000313" key="5">
    <source>
        <dbReference type="Proteomes" id="UP001059295"/>
    </source>
</evidence>
<evidence type="ECO:0000259" key="3">
    <source>
        <dbReference type="Pfam" id="PF03629"/>
    </source>
</evidence>
<gene>
    <name evidence="4" type="ORF">NQ491_05405</name>
</gene>
<dbReference type="SUPFAM" id="SSF52266">
    <property type="entry name" value="SGNH hydrolase"/>
    <property type="match status" value="1"/>
</dbReference>
<feature type="domain" description="Sialate O-acetylesterase" evidence="3">
    <location>
        <begin position="104"/>
        <end position="355"/>
    </location>
</feature>
<dbReference type="GeneID" id="82891149"/>
<keyword evidence="2" id="KW-0732">Signal</keyword>
<proteinExistence type="predicted"/>
<feature type="signal peptide" evidence="2">
    <location>
        <begin position="1"/>
        <end position="19"/>
    </location>
</feature>
<dbReference type="Pfam" id="PF03629">
    <property type="entry name" value="SASA"/>
    <property type="match status" value="1"/>
</dbReference>
<dbReference type="Gene3D" id="3.40.50.1110">
    <property type="entry name" value="SGNH hydrolase"/>
    <property type="match status" value="1"/>
</dbReference>
<reference evidence="4" key="1">
    <citation type="journal article" date="2022" name="Cell">
        <title>Design, construction, and in vivo augmentation of a complex gut microbiome.</title>
        <authorList>
            <person name="Cheng A.G."/>
            <person name="Ho P.Y."/>
            <person name="Aranda-Diaz A."/>
            <person name="Jain S."/>
            <person name="Yu F.B."/>
            <person name="Meng X."/>
            <person name="Wang M."/>
            <person name="Iakiviak M."/>
            <person name="Nagashima K."/>
            <person name="Zhao A."/>
            <person name="Murugkar P."/>
            <person name="Patil A."/>
            <person name="Atabakhsh K."/>
            <person name="Weakley A."/>
            <person name="Yan J."/>
            <person name="Brumbaugh A.R."/>
            <person name="Higginbottom S."/>
            <person name="Dimas A."/>
            <person name="Shiver A.L."/>
            <person name="Deutschbauer A."/>
            <person name="Neff N."/>
            <person name="Sonnenburg J.L."/>
            <person name="Huang K.C."/>
            <person name="Fischbach M.A."/>
        </authorList>
    </citation>
    <scope>NUCLEOTIDE SEQUENCE</scope>
    <source>
        <strain evidence="4">AP11</strain>
    </source>
</reference>
<evidence type="ECO:0000256" key="2">
    <source>
        <dbReference type="SAM" id="SignalP"/>
    </source>
</evidence>
<dbReference type="PANTHER" id="PTHR22901">
    <property type="entry name" value="SIALATE O-ACETYLESTERASE"/>
    <property type="match status" value="1"/>
</dbReference>
<dbReference type="InterPro" id="IPR005181">
    <property type="entry name" value="SASA"/>
</dbReference>
<organism evidence="4 5">
    <name type="scientific">Alistipes ihumii AP11</name>
    <dbReference type="NCBI Taxonomy" id="1211813"/>
    <lineage>
        <taxon>Bacteria</taxon>
        <taxon>Pseudomonadati</taxon>
        <taxon>Bacteroidota</taxon>
        <taxon>Bacteroidia</taxon>
        <taxon>Bacteroidales</taxon>
        <taxon>Rikenellaceae</taxon>
        <taxon>Alistipes</taxon>
    </lineage>
</organism>
<protein>
    <submittedName>
        <fullName evidence="4">Sialate O-acetylesterase</fullName>
    </submittedName>
</protein>
<dbReference type="Proteomes" id="UP001059295">
    <property type="component" value="Chromosome"/>
</dbReference>
<dbReference type="EMBL" id="CP102294">
    <property type="protein sequence ID" value="UWN58210.1"/>
    <property type="molecule type" value="Genomic_DNA"/>
</dbReference>
<feature type="chain" id="PRO_5046761623" evidence="2">
    <location>
        <begin position="20"/>
        <end position="476"/>
    </location>
</feature>
<dbReference type="PROSITE" id="PS51257">
    <property type="entry name" value="PROKAR_LIPOPROTEIN"/>
    <property type="match status" value="1"/>
</dbReference>
<keyword evidence="5" id="KW-1185">Reference proteome</keyword>